<dbReference type="PANTHER" id="PTHR15082">
    <property type="entry name" value="NADH-UBIQUINONE OXIDOREDUCTASE B12 SUBUNIT"/>
    <property type="match status" value="1"/>
</dbReference>
<dbReference type="OrthoDB" id="521512at2759"/>
<dbReference type="GO" id="GO:0032981">
    <property type="term" value="P:mitochondrial respiratory chain complex I assembly"/>
    <property type="evidence" value="ECO:0007669"/>
    <property type="project" value="TreeGrafter"/>
</dbReference>
<keyword evidence="9 12" id="KW-1133">Transmembrane helix</keyword>
<name>A0A286UHP3_9AGAM</name>
<comment type="function">
    <text evidence="1">Accessory subunit of the mitochondrial membrane respiratory chain NADH dehydrogenase (Complex I), that is believed not to be involved in catalysis. Complex I functions in the transfer of electrons from NADH to the respiratory chain. The immediate electron acceptor for the enzyme is believed to be ubiquinone.</text>
</comment>
<evidence type="ECO:0000256" key="7">
    <source>
        <dbReference type="ARBA" id="ARBA00022792"/>
    </source>
</evidence>
<comment type="caution">
    <text evidence="13">The sequence shown here is derived from an EMBL/GenBank/DDBJ whole genome shotgun (WGS) entry which is preliminary data.</text>
</comment>
<keyword evidence="4" id="KW-0813">Transport</keyword>
<keyword evidence="8" id="KW-0249">Electron transport</keyword>
<feature type="transmembrane region" description="Helical" evidence="12">
    <location>
        <begin position="68"/>
        <end position="86"/>
    </location>
</feature>
<evidence type="ECO:0000256" key="4">
    <source>
        <dbReference type="ARBA" id="ARBA00022448"/>
    </source>
</evidence>
<evidence type="ECO:0000256" key="11">
    <source>
        <dbReference type="ARBA" id="ARBA00023136"/>
    </source>
</evidence>
<dbReference type="GO" id="GO:0005743">
    <property type="term" value="C:mitochondrial inner membrane"/>
    <property type="evidence" value="ECO:0007669"/>
    <property type="project" value="UniProtKB-SubCell"/>
</dbReference>
<evidence type="ECO:0000256" key="12">
    <source>
        <dbReference type="SAM" id="Phobius"/>
    </source>
</evidence>
<dbReference type="Proteomes" id="UP000217199">
    <property type="component" value="Unassembled WGS sequence"/>
</dbReference>
<evidence type="ECO:0000256" key="5">
    <source>
        <dbReference type="ARBA" id="ARBA00022660"/>
    </source>
</evidence>
<evidence type="ECO:0000256" key="2">
    <source>
        <dbReference type="ARBA" id="ARBA00004298"/>
    </source>
</evidence>
<protein>
    <submittedName>
        <fullName evidence="13">Nadh-ubiquinone oxidoreductase b12</fullName>
    </submittedName>
</protein>
<evidence type="ECO:0000256" key="6">
    <source>
        <dbReference type="ARBA" id="ARBA00022692"/>
    </source>
</evidence>
<keyword evidence="5" id="KW-0679">Respiratory chain</keyword>
<evidence type="ECO:0000313" key="14">
    <source>
        <dbReference type="Proteomes" id="UP000217199"/>
    </source>
</evidence>
<evidence type="ECO:0000256" key="1">
    <source>
        <dbReference type="ARBA" id="ARBA00003195"/>
    </source>
</evidence>
<comment type="similarity">
    <text evidence="3">Belongs to the complex I NDUFB3 subunit family.</text>
</comment>
<keyword evidence="6 12" id="KW-0812">Transmembrane</keyword>
<organism evidence="13 14">
    <name type="scientific">Pyrrhoderma noxium</name>
    <dbReference type="NCBI Taxonomy" id="2282107"/>
    <lineage>
        <taxon>Eukaryota</taxon>
        <taxon>Fungi</taxon>
        <taxon>Dikarya</taxon>
        <taxon>Basidiomycota</taxon>
        <taxon>Agaricomycotina</taxon>
        <taxon>Agaricomycetes</taxon>
        <taxon>Hymenochaetales</taxon>
        <taxon>Hymenochaetaceae</taxon>
        <taxon>Pyrrhoderma</taxon>
    </lineage>
</organism>
<keyword evidence="7" id="KW-0999">Mitochondrion inner membrane</keyword>
<keyword evidence="11 12" id="KW-0472">Membrane</keyword>
<evidence type="ECO:0000313" key="13">
    <source>
        <dbReference type="EMBL" id="PAV19039.1"/>
    </source>
</evidence>
<comment type="subcellular location">
    <subcellularLocation>
        <location evidence="2">Mitochondrion inner membrane</location>
        <topology evidence="2">Single-pass membrane protein</topology>
        <orientation evidence="2">Matrix side</orientation>
    </subcellularLocation>
</comment>
<evidence type="ECO:0000256" key="10">
    <source>
        <dbReference type="ARBA" id="ARBA00023128"/>
    </source>
</evidence>
<dbReference type="InParanoid" id="A0A286UHP3"/>
<dbReference type="PANTHER" id="PTHR15082:SF2">
    <property type="entry name" value="NADH DEHYDROGENASE [UBIQUINONE] 1 BETA SUBCOMPLEX SUBUNIT 3"/>
    <property type="match status" value="1"/>
</dbReference>
<dbReference type="STRING" id="2282107.A0A286UHP3"/>
<evidence type="ECO:0000256" key="9">
    <source>
        <dbReference type="ARBA" id="ARBA00022989"/>
    </source>
</evidence>
<evidence type="ECO:0000256" key="3">
    <source>
        <dbReference type="ARBA" id="ARBA00005667"/>
    </source>
</evidence>
<dbReference type="Pfam" id="PF08122">
    <property type="entry name" value="NDUF_B12"/>
    <property type="match status" value="1"/>
</dbReference>
<dbReference type="EMBL" id="NBII01000005">
    <property type="protein sequence ID" value="PAV19039.1"/>
    <property type="molecule type" value="Genomic_DNA"/>
</dbReference>
<accession>A0A286UHP3</accession>
<keyword evidence="10" id="KW-0496">Mitochondrion</keyword>
<dbReference type="InterPro" id="IPR012576">
    <property type="entry name" value="NDUFB3"/>
</dbReference>
<evidence type="ECO:0000256" key="8">
    <source>
        <dbReference type="ARBA" id="ARBA00022982"/>
    </source>
</evidence>
<dbReference type="AlphaFoldDB" id="A0A286UHP3"/>
<keyword evidence="14" id="KW-1185">Reference proteome</keyword>
<dbReference type="GO" id="GO:0022900">
    <property type="term" value="P:electron transport chain"/>
    <property type="evidence" value="ECO:0007669"/>
    <property type="project" value="InterPro"/>
</dbReference>
<reference evidence="13 14" key="1">
    <citation type="journal article" date="2017" name="Mol. Ecol.">
        <title>Comparative and population genomic landscape of Phellinus noxius: A hypervariable fungus causing root rot in trees.</title>
        <authorList>
            <person name="Chung C.L."/>
            <person name="Lee T.J."/>
            <person name="Akiba M."/>
            <person name="Lee H.H."/>
            <person name="Kuo T.H."/>
            <person name="Liu D."/>
            <person name="Ke H.M."/>
            <person name="Yokoi T."/>
            <person name="Roa M.B."/>
            <person name="Lu M.J."/>
            <person name="Chang Y.Y."/>
            <person name="Ann P.J."/>
            <person name="Tsai J.N."/>
            <person name="Chen C.Y."/>
            <person name="Tzean S.S."/>
            <person name="Ota Y."/>
            <person name="Hattori T."/>
            <person name="Sahashi N."/>
            <person name="Liou R.F."/>
            <person name="Kikuchi T."/>
            <person name="Tsai I.J."/>
        </authorList>
    </citation>
    <scope>NUCLEOTIDE SEQUENCE [LARGE SCALE GENOMIC DNA]</scope>
    <source>
        <strain evidence="13 14">FFPRI411160</strain>
    </source>
</reference>
<sequence length="94" mass="11319">MRTERDWREKKGRDWEFVQLLGFYKITENVLICHLTELLVMSQQPLFRDPWAKREAWRKHPVFSKVAMFKNLFPGFGIAVVAFSAFERDGFYFL</sequence>
<gene>
    <name evidence="13" type="ORF">PNOK_0588300</name>
</gene>
<proteinExistence type="inferred from homology"/>